<evidence type="ECO:0000313" key="9">
    <source>
        <dbReference type="Proteomes" id="UP000017148"/>
    </source>
</evidence>
<evidence type="ECO:0000256" key="3">
    <source>
        <dbReference type="ARBA" id="ARBA00022695"/>
    </source>
</evidence>
<evidence type="ECO:0000256" key="5">
    <source>
        <dbReference type="ARBA" id="ARBA00022840"/>
    </source>
</evidence>
<dbReference type="InterPro" id="IPR050100">
    <property type="entry name" value="TRAFAC_GTPase_members"/>
</dbReference>
<organism evidence="8 9">
    <name type="scientific">Chitinivibrio alkaliphilus ACht1</name>
    <dbReference type="NCBI Taxonomy" id="1313304"/>
    <lineage>
        <taxon>Bacteria</taxon>
        <taxon>Pseudomonadati</taxon>
        <taxon>Fibrobacterota</taxon>
        <taxon>Chitinivibrionia</taxon>
        <taxon>Chitinivibrionales</taxon>
        <taxon>Chitinivibrionaceae</taxon>
        <taxon>Chitinivibrio</taxon>
    </lineage>
</organism>
<dbReference type="eggNOG" id="COG0529">
    <property type="taxonomic scope" value="Bacteria"/>
</dbReference>
<dbReference type="InterPro" id="IPR011779">
    <property type="entry name" value="SO4_adenylTrfase_lsu"/>
</dbReference>
<dbReference type="eggNOG" id="COG2895">
    <property type="taxonomic scope" value="Bacteria"/>
</dbReference>
<dbReference type="SUPFAM" id="SSF50447">
    <property type="entry name" value="Translation proteins"/>
    <property type="match status" value="1"/>
</dbReference>
<dbReference type="PATRIC" id="fig|1313304.3.peg.476"/>
<evidence type="ECO:0000256" key="6">
    <source>
        <dbReference type="ARBA" id="ARBA00023134"/>
    </source>
</evidence>
<dbReference type="InterPro" id="IPR009001">
    <property type="entry name" value="Transl_elong_EF1A/Init_IF2_C"/>
</dbReference>
<dbReference type="PANTHER" id="PTHR23115">
    <property type="entry name" value="TRANSLATION FACTOR"/>
    <property type="match status" value="1"/>
</dbReference>
<dbReference type="EMBL" id="ASJR01000003">
    <property type="protein sequence ID" value="ERP39004.1"/>
    <property type="molecule type" value="Genomic_DNA"/>
</dbReference>
<comment type="caution">
    <text evidence="8">The sequence shown here is derived from an EMBL/GenBank/DDBJ whole genome shotgun (WGS) entry which is preliminary data.</text>
</comment>
<evidence type="ECO:0000256" key="2">
    <source>
        <dbReference type="ARBA" id="ARBA00022679"/>
    </source>
</evidence>
<dbReference type="GO" id="GO:0004781">
    <property type="term" value="F:sulfate adenylyltransferase (ATP) activity"/>
    <property type="evidence" value="ECO:0007669"/>
    <property type="project" value="UniProtKB-EC"/>
</dbReference>
<sequence>MATGASTAKLAVVLIDARKGVITQTKRHSFIVSLLGIQQVVVAINKMDLVDYSEEVFARIRKDFEEFSREMDFEDIYFIPLSALKGDNVVNPSSNTPWYTDEPLLPRLEKVPVHKGENFTDFRYPVQYVNRPTLDFRGFSGTVASGAIHRGDKIQVLPSRRETTVQEIVTADGSLDSAFAGQAVTLVLSDEVDISSGDMLVHPHNPPQVRSLFEAVTVWMSESPLHPGTPVLLRHCGRTIKARVDSLVYAVNVNTLEKEEANSLPLNGIGRIRLSTTQPIYIDPFSKNPQTGAFIIIDPLHHGTVAAGMVLEGKSFDDTGDESLEAHVQRREFFWETGLVTQKKRHARYGHRGKTVLCIGTDRGLKRDIARALEKYLFSAGFAPYYLGMSNIKGGLDSDVQDASFNRDEHIRRLGELSRILTDAGLIFITPLDLVHAYDLKQMRHLAAPHEFFVISCGDTPLPRKEINLILPEDISVDKAVIRIYEQLKEEDILPEYTI</sequence>
<dbReference type="PROSITE" id="PS51722">
    <property type="entry name" value="G_TR_2"/>
    <property type="match status" value="1"/>
</dbReference>
<dbReference type="GO" id="GO:0005525">
    <property type="term" value="F:GTP binding"/>
    <property type="evidence" value="ECO:0007669"/>
    <property type="project" value="UniProtKB-KW"/>
</dbReference>
<keyword evidence="2 8" id="KW-0808">Transferase</keyword>
<dbReference type="CDD" id="cd03695">
    <property type="entry name" value="CysN_NodQ_II"/>
    <property type="match status" value="1"/>
</dbReference>
<evidence type="ECO:0000313" key="8">
    <source>
        <dbReference type="EMBL" id="ERP39004.1"/>
    </source>
</evidence>
<evidence type="ECO:0000256" key="1">
    <source>
        <dbReference type="ARBA" id="ARBA00012391"/>
    </source>
</evidence>
<keyword evidence="5" id="KW-0067">ATP-binding</keyword>
<dbReference type="GO" id="GO:0005524">
    <property type="term" value="F:ATP binding"/>
    <property type="evidence" value="ECO:0007669"/>
    <property type="project" value="UniProtKB-KW"/>
</dbReference>
<dbReference type="InterPro" id="IPR000795">
    <property type="entry name" value="T_Tr_GTP-bd_dom"/>
</dbReference>
<accession>U7D9D6</accession>
<dbReference type="InterPro" id="IPR027417">
    <property type="entry name" value="P-loop_NTPase"/>
</dbReference>
<dbReference type="SUPFAM" id="SSF50465">
    <property type="entry name" value="EF-Tu/eEF-1alpha/eIF2-gamma C-terminal domain"/>
    <property type="match status" value="1"/>
</dbReference>
<dbReference type="InterPro" id="IPR059117">
    <property type="entry name" value="APS_kinase_dom"/>
</dbReference>
<dbReference type="InterPro" id="IPR044139">
    <property type="entry name" value="CysN_NoDQ_III"/>
</dbReference>
<dbReference type="CDD" id="cd04095">
    <property type="entry name" value="CysN_NoDQ_III"/>
    <property type="match status" value="1"/>
</dbReference>
<feature type="domain" description="Tr-type G" evidence="7">
    <location>
        <begin position="1"/>
        <end position="109"/>
    </location>
</feature>
<dbReference type="InterPro" id="IPR009000">
    <property type="entry name" value="Transl_B-barrel_sf"/>
</dbReference>
<dbReference type="Pfam" id="PF00009">
    <property type="entry name" value="GTP_EFTU"/>
    <property type="match status" value="1"/>
</dbReference>
<evidence type="ECO:0000259" key="7">
    <source>
        <dbReference type="PROSITE" id="PS51722"/>
    </source>
</evidence>
<reference evidence="8 9" key="1">
    <citation type="journal article" date="2013" name="Environ. Microbiol.">
        <title>Genome analysis of Chitinivibrio alkaliphilus gen. nov., sp. nov., a novel extremely haloalkaliphilic anaerobic chitinolytic bacterium from the candidate phylum Termite Group 3.</title>
        <authorList>
            <person name="Sorokin D.Y."/>
            <person name="Gumerov V.M."/>
            <person name="Rakitin A.L."/>
            <person name="Beletsky A.V."/>
            <person name="Damste J.S."/>
            <person name="Muyzer G."/>
            <person name="Mardanov A.V."/>
            <person name="Ravin N.V."/>
        </authorList>
    </citation>
    <scope>NUCLEOTIDE SEQUENCE [LARGE SCALE GENOMIC DNA]</scope>
    <source>
        <strain evidence="8 9">ACht1</strain>
    </source>
</reference>
<dbReference type="InterPro" id="IPR044138">
    <property type="entry name" value="CysN_II"/>
</dbReference>
<protein>
    <recommendedName>
        <fullName evidence="1">sulfate adenylyltransferase</fullName>
        <ecNumber evidence="1">2.7.7.4</ecNumber>
    </recommendedName>
</protein>
<keyword evidence="3 8" id="KW-0548">Nucleotidyltransferase</keyword>
<dbReference type="NCBIfam" id="TIGR02034">
    <property type="entry name" value="CysN"/>
    <property type="match status" value="1"/>
</dbReference>
<evidence type="ECO:0000256" key="4">
    <source>
        <dbReference type="ARBA" id="ARBA00022741"/>
    </source>
</evidence>
<dbReference type="Proteomes" id="UP000017148">
    <property type="component" value="Unassembled WGS sequence"/>
</dbReference>
<dbReference type="FunFam" id="2.40.30.10:FF:000027">
    <property type="entry name" value="Sulfate adenylyltransferase subunit 1"/>
    <property type="match status" value="1"/>
</dbReference>
<gene>
    <name evidence="8" type="ORF">CALK_0496</name>
</gene>
<dbReference type="EC" id="2.7.7.4" evidence="1"/>
<dbReference type="Pfam" id="PF01583">
    <property type="entry name" value="APS_kinase"/>
    <property type="match status" value="1"/>
</dbReference>
<proteinExistence type="predicted"/>
<dbReference type="SUPFAM" id="SSF52540">
    <property type="entry name" value="P-loop containing nucleoside triphosphate hydrolases"/>
    <property type="match status" value="1"/>
</dbReference>
<dbReference type="Gene3D" id="3.40.50.300">
    <property type="entry name" value="P-loop containing nucleotide triphosphate hydrolases"/>
    <property type="match status" value="2"/>
</dbReference>
<dbReference type="STRING" id="1313304.CALK_0496"/>
<dbReference type="GO" id="GO:0006790">
    <property type="term" value="P:sulfur compound metabolic process"/>
    <property type="evidence" value="ECO:0007669"/>
    <property type="project" value="InterPro"/>
</dbReference>
<keyword evidence="6" id="KW-0342">GTP-binding</keyword>
<dbReference type="AlphaFoldDB" id="U7D9D6"/>
<keyword evidence="9" id="KW-1185">Reference proteome</keyword>
<name>U7D9D6_9BACT</name>
<dbReference type="GO" id="GO:0003924">
    <property type="term" value="F:GTPase activity"/>
    <property type="evidence" value="ECO:0007669"/>
    <property type="project" value="InterPro"/>
</dbReference>
<keyword evidence="4" id="KW-0547">Nucleotide-binding</keyword>
<dbReference type="Pfam" id="PF22594">
    <property type="entry name" value="GTP-eEF1A_C"/>
    <property type="match status" value="1"/>
</dbReference>
<dbReference type="InterPro" id="IPR054696">
    <property type="entry name" value="GTP-eEF1A_C"/>
</dbReference>
<dbReference type="Gene3D" id="2.40.30.10">
    <property type="entry name" value="Translation factors"/>
    <property type="match status" value="2"/>
</dbReference>